<evidence type="ECO:0000259" key="4">
    <source>
        <dbReference type="Pfam" id="PF07687"/>
    </source>
</evidence>
<keyword evidence="2 5" id="KW-0378">Hydrolase</keyword>
<dbReference type="InterPro" id="IPR011650">
    <property type="entry name" value="Peptidase_M20_dimer"/>
</dbReference>
<dbReference type="PANTHER" id="PTHR32494">
    <property type="entry name" value="ALLANTOATE DEIMINASE-RELATED"/>
    <property type="match status" value="1"/>
</dbReference>
<dbReference type="Pfam" id="PF01546">
    <property type="entry name" value="Peptidase_M20"/>
    <property type="match status" value="1"/>
</dbReference>
<feature type="binding site" evidence="3">
    <location>
        <position position="377"/>
    </location>
    <ligand>
        <name>Zn(2+)</name>
        <dbReference type="ChEBI" id="CHEBI:29105"/>
        <label>2</label>
    </ligand>
</feature>
<accession>A0A415E863</accession>
<dbReference type="InterPro" id="IPR010158">
    <property type="entry name" value="Amidase_Cbmase"/>
</dbReference>
<gene>
    <name evidence="5" type="ORF">DW099_05400</name>
</gene>
<dbReference type="InterPro" id="IPR002933">
    <property type="entry name" value="Peptidase_M20"/>
</dbReference>
<dbReference type="SUPFAM" id="SSF53187">
    <property type="entry name" value="Zn-dependent exopeptidases"/>
    <property type="match status" value="1"/>
</dbReference>
<dbReference type="NCBIfam" id="TIGR01879">
    <property type="entry name" value="hydantase"/>
    <property type="match status" value="1"/>
</dbReference>
<feature type="binding site" evidence="3">
    <location>
        <position position="90"/>
    </location>
    <ligand>
        <name>Zn(2+)</name>
        <dbReference type="ChEBI" id="CHEBI:29105"/>
        <label>1</label>
    </ligand>
</feature>
<dbReference type="RefSeq" id="WP_118334085.1">
    <property type="nucleotide sequence ID" value="NZ_AP025567.1"/>
</dbReference>
<feature type="domain" description="Peptidase M20 dimerisation" evidence="4">
    <location>
        <begin position="209"/>
        <end position="299"/>
    </location>
</feature>
<feature type="binding site" evidence="3">
    <location>
        <position position="187"/>
    </location>
    <ligand>
        <name>Zn(2+)</name>
        <dbReference type="ChEBI" id="CHEBI:29105"/>
        <label>1</label>
    </ligand>
</feature>
<dbReference type="CDD" id="cd03884">
    <property type="entry name" value="M20_bAS"/>
    <property type="match status" value="1"/>
</dbReference>
<protein>
    <submittedName>
        <fullName evidence="5">Zn-dependent hydrolase</fullName>
    </submittedName>
</protein>
<dbReference type="Pfam" id="PF07687">
    <property type="entry name" value="M20_dimer"/>
    <property type="match status" value="1"/>
</dbReference>
<dbReference type="SUPFAM" id="SSF55031">
    <property type="entry name" value="Bacterial exopeptidase dimerisation domain"/>
    <property type="match status" value="1"/>
</dbReference>
<comment type="similarity">
    <text evidence="1">Belongs to the peptidase M20 family.</text>
</comment>
<dbReference type="Gene3D" id="3.30.70.360">
    <property type="match status" value="1"/>
</dbReference>
<proteinExistence type="inferred from homology"/>
<evidence type="ECO:0000313" key="5">
    <source>
        <dbReference type="EMBL" id="RHJ89987.1"/>
    </source>
</evidence>
<evidence type="ECO:0000256" key="1">
    <source>
        <dbReference type="ARBA" id="ARBA00006153"/>
    </source>
</evidence>
<sequence length="404" mass="44968">MDIEKELTWIENAIEELSKTAEKDGISWRASYTPEDQKGTELLKAWMEEKGFCTYFDEVGNLFGRIAGKKEEVILTGSHRDTVKNGGKYDGALGVITAIEGISALYQKYGRPEKTVEVAAFCEEEASRFPTGFIGSSGITGELSEKDLNEKDDDGITVKEAMEGAGYYKEGVLPQKRSDIVRTVELHIEQGNVLEYQKKDLGIVTSIVGVHQGYLYFEGHQNHAGTTPMSIRNDPVPVAAELISKMSKWADAKEDRVVCTFGSMSLEPGEANVIPGAMKITFDIRSVDQSLLEEAEALLAYLKAANGEKIKIGIEYLVKDDPIRMDDEGIAIMQKIADEEKYAYMLIDSGAGHDSQLFARYFKSNMIFLPSKDGISHSPEEFTDIRRSADGYRLLKAYMKELAW</sequence>
<dbReference type="InterPro" id="IPR036264">
    <property type="entry name" value="Bact_exopeptidase_dim_dom"/>
</dbReference>
<name>A0A415E863_9FIRM</name>
<dbReference type="OrthoDB" id="9808195at2"/>
<feature type="binding site" evidence="3">
    <location>
        <position position="79"/>
    </location>
    <ligand>
        <name>Zn(2+)</name>
        <dbReference type="ChEBI" id="CHEBI:29105"/>
        <label>1</label>
    </ligand>
</feature>
<dbReference type="AlphaFoldDB" id="A0A415E863"/>
<evidence type="ECO:0000313" key="6">
    <source>
        <dbReference type="Proteomes" id="UP000284841"/>
    </source>
</evidence>
<dbReference type="Proteomes" id="UP000284841">
    <property type="component" value="Unassembled WGS sequence"/>
</dbReference>
<dbReference type="Gene3D" id="3.40.630.10">
    <property type="entry name" value="Zn peptidases"/>
    <property type="match status" value="1"/>
</dbReference>
<dbReference type="GO" id="GO:0016813">
    <property type="term" value="F:hydrolase activity, acting on carbon-nitrogen (but not peptide) bonds, in linear amidines"/>
    <property type="evidence" value="ECO:0007669"/>
    <property type="project" value="InterPro"/>
</dbReference>
<feature type="binding site" evidence="3">
    <location>
        <position position="125"/>
    </location>
    <ligand>
        <name>Zn(2+)</name>
        <dbReference type="ChEBI" id="CHEBI:29105"/>
        <label>2</label>
    </ligand>
</feature>
<comment type="caution">
    <text evidence="5">The sequence shown here is derived from an EMBL/GenBank/DDBJ whole genome shotgun (WGS) entry which is preliminary data.</text>
</comment>
<keyword evidence="3" id="KW-0862">Zinc</keyword>
<reference evidence="5 6" key="1">
    <citation type="submission" date="2018-08" db="EMBL/GenBank/DDBJ databases">
        <title>A genome reference for cultivated species of the human gut microbiota.</title>
        <authorList>
            <person name="Zou Y."/>
            <person name="Xue W."/>
            <person name="Luo G."/>
        </authorList>
    </citation>
    <scope>NUCLEOTIDE SEQUENCE [LARGE SCALE GENOMIC DNA]</scope>
    <source>
        <strain evidence="5 6">AM07-24</strain>
    </source>
</reference>
<feature type="binding site" evidence="3">
    <location>
        <position position="90"/>
    </location>
    <ligand>
        <name>Zn(2+)</name>
        <dbReference type="ChEBI" id="CHEBI:29105"/>
        <label>2</label>
    </ligand>
</feature>
<evidence type="ECO:0000256" key="2">
    <source>
        <dbReference type="ARBA" id="ARBA00022801"/>
    </source>
</evidence>
<keyword evidence="6" id="KW-1185">Reference proteome</keyword>
<dbReference type="STRING" id="1776384.GCA_900086585_03381"/>
<dbReference type="GO" id="GO:0046872">
    <property type="term" value="F:metal ion binding"/>
    <property type="evidence" value="ECO:0007669"/>
    <property type="project" value="UniProtKB-KW"/>
</dbReference>
<dbReference type="EMBL" id="QRMS01000001">
    <property type="protein sequence ID" value="RHJ89987.1"/>
    <property type="molecule type" value="Genomic_DNA"/>
</dbReference>
<dbReference type="PANTHER" id="PTHR32494:SF5">
    <property type="entry name" value="ALLANTOATE AMIDOHYDROLASE"/>
    <property type="match status" value="1"/>
</dbReference>
<comment type="cofactor">
    <cofactor evidence="3">
        <name>Zn(2+)</name>
        <dbReference type="ChEBI" id="CHEBI:29105"/>
    </cofactor>
    <text evidence="3">Binds 2 Zn(2+) ions per subunit.</text>
</comment>
<dbReference type="PIRSF" id="PIRSF001235">
    <property type="entry name" value="Amidase_carbamoylase"/>
    <property type="match status" value="1"/>
</dbReference>
<evidence type="ECO:0000256" key="3">
    <source>
        <dbReference type="PIRSR" id="PIRSR001235-1"/>
    </source>
</evidence>
<keyword evidence="3" id="KW-0479">Metal-binding</keyword>
<organism evidence="5 6">
    <name type="scientific">Emergencia timonensis</name>
    <dbReference type="NCBI Taxonomy" id="1776384"/>
    <lineage>
        <taxon>Bacteria</taxon>
        <taxon>Bacillati</taxon>
        <taxon>Bacillota</taxon>
        <taxon>Clostridia</taxon>
        <taxon>Peptostreptococcales</taxon>
        <taxon>Anaerovoracaceae</taxon>
        <taxon>Emergencia</taxon>
    </lineage>
</organism>